<feature type="region of interest" description="Disordered" evidence="1">
    <location>
        <begin position="1"/>
        <end position="57"/>
    </location>
</feature>
<protein>
    <submittedName>
        <fullName evidence="2">Uncharacterized protein</fullName>
    </submittedName>
</protein>
<dbReference type="EMBL" id="SORI01000008">
    <property type="protein sequence ID" value="TDY60544.1"/>
    <property type="molecule type" value="Genomic_DNA"/>
</dbReference>
<dbReference type="Proteomes" id="UP000295066">
    <property type="component" value="Unassembled WGS sequence"/>
</dbReference>
<dbReference type="AlphaFoldDB" id="A0A4R8M603"/>
<comment type="caution">
    <text evidence="2">The sequence shown here is derived from an EMBL/GenBank/DDBJ whole genome shotgun (WGS) entry which is preliminary data.</text>
</comment>
<reference evidence="2 3" key="1">
    <citation type="submission" date="2019-03" db="EMBL/GenBank/DDBJ databases">
        <title>Genomic Encyclopedia of Type Strains, Phase IV (KMG-IV): sequencing the most valuable type-strain genomes for metagenomic binning, comparative biology and taxonomic classification.</title>
        <authorList>
            <person name="Goeker M."/>
        </authorList>
    </citation>
    <scope>NUCLEOTIDE SEQUENCE [LARGE SCALE GENOMIC DNA]</scope>
    <source>
        <strain evidence="2 3">DSM 25964</strain>
    </source>
</reference>
<evidence type="ECO:0000313" key="3">
    <source>
        <dbReference type="Proteomes" id="UP000295066"/>
    </source>
</evidence>
<name>A0A4R8M603_9BACT</name>
<proteinExistence type="predicted"/>
<organism evidence="2 3">
    <name type="scientific">Aminivibrio pyruvatiphilus</name>
    <dbReference type="NCBI Taxonomy" id="1005740"/>
    <lineage>
        <taxon>Bacteria</taxon>
        <taxon>Thermotogati</taxon>
        <taxon>Synergistota</taxon>
        <taxon>Synergistia</taxon>
        <taxon>Synergistales</taxon>
        <taxon>Aminobacteriaceae</taxon>
        <taxon>Aminivibrio</taxon>
    </lineage>
</organism>
<feature type="region of interest" description="Disordered" evidence="1">
    <location>
        <begin position="87"/>
        <end position="125"/>
    </location>
</feature>
<dbReference type="RefSeq" id="WP_133957567.1">
    <property type="nucleotide sequence ID" value="NZ_SORI01000008.1"/>
</dbReference>
<keyword evidence="3" id="KW-1185">Reference proteome</keyword>
<evidence type="ECO:0000313" key="2">
    <source>
        <dbReference type="EMBL" id="TDY60544.1"/>
    </source>
</evidence>
<sequence>MVGEKNRIMVNDPAEGRDYTPPAVRAAMKRKAKQKTASRAKTTPEERARKARDDRLKAAERARLKAACDKAVQKDREAYRRAYTKCLEQATREQRGGHSGPDGTWVENWRPSDEDLLRNGYPPKN</sequence>
<evidence type="ECO:0000256" key="1">
    <source>
        <dbReference type="SAM" id="MobiDB-lite"/>
    </source>
</evidence>
<accession>A0A4R8M603</accession>
<feature type="compositionally biased region" description="Basic residues" evidence="1">
    <location>
        <begin position="27"/>
        <end position="38"/>
    </location>
</feature>
<gene>
    <name evidence="2" type="ORF">C8D99_10893</name>
</gene>
<feature type="compositionally biased region" description="Basic and acidic residues" evidence="1">
    <location>
        <begin position="42"/>
        <end position="57"/>
    </location>
</feature>